<dbReference type="RefSeq" id="WP_052032958.1">
    <property type="nucleotide sequence ID" value="NZ_BAWF01000009.1"/>
</dbReference>
<protein>
    <submittedName>
        <fullName evidence="2">Putative gamma-glutamyltranspeptidase</fullName>
    </submittedName>
</protein>
<proteinExistence type="predicted"/>
<dbReference type="Gene3D" id="3.60.20.40">
    <property type="match status" value="1"/>
</dbReference>
<sequence>MSDHLAAGAVATPHTDATAAAHQAFADGGNAIDAALAAAAMLTVVYPNQCSIGGDAIAMVGTPDGHVEVVNGSGRSAMSLDPADYVGPDGFVPVSGAKSVTVPGLLSTWEALADRWGRRSLGDAIRPAAAAAAAGVAVAPGVHRDLVRERALLAQDDGARHVFFPGGTLLGDGQTMHLPRLAESLTALAERGTAEFYHGAIGASVIDTLRGLGSDLTTDDLRQHLPTVENPCSTTFDGAEYLSSGGNSQGTFFLQGLSALDIVARRLGRIPDPIGEDASIVARILTRTAADRDRLLGDPDNAAVPVTELLSDDATEALAEFGLGERAPAAAAQSRTYARRSGDTVAIVTADTEGNWVSLIQSAFHAFGSCVLDPTTGILLHNRGASFSLEPASANQLGPGRRPPHTLMPVLVRQDGNLVGAHGTMGGRAQPQVHTHLALNLALGMTPAEATARPRWIVGQMEAGAAAPDEPSTISMERGVPAPAVFDLNDAGFHLKMLQTLDDSVGHLQVVRRGPVDDSFLVGSDPRSDGLTQQGELS</sequence>
<dbReference type="Pfam" id="PF01019">
    <property type="entry name" value="G_glu_transpept"/>
    <property type="match status" value="1"/>
</dbReference>
<dbReference type="EMBL" id="BAWF01000009">
    <property type="protein sequence ID" value="GAF43710.1"/>
    <property type="molecule type" value="Genomic_DNA"/>
</dbReference>
<evidence type="ECO:0000313" key="3">
    <source>
        <dbReference type="Proteomes" id="UP000019491"/>
    </source>
</evidence>
<dbReference type="InterPro" id="IPR052896">
    <property type="entry name" value="GGT-like_enzyme"/>
</dbReference>
<gene>
    <name evidence="2" type="ORF">RW1_009_01340</name>
</gene>
<dbReference type="PANTHER" id="PTHR43881:SF1">
    <property type="entry name" value="GAMMA-GLUTAMYLTRANSPEPTIDASE (AFU_ORTHOLOGUE AFUA_4G13580)"/>
    <property type="match status" value="1"/>
</dbReference>
<name>X0QYL3_RHOWR</name>
<keyword evidence="3" id="KW-1185">Reference proteome</keyword>
<organism evidence="2 3">
    <name type="scientific">Rhodococcus wratislaviensis NBRC 100605</name>
    <dbReference type="NCBI Taxonomy" id="1219028"/>
    <lineage>
        <taxon>Bacteria</taxon>
        <taxon>Bacillati</taxon>
        <taxon>Actinomycetota</taxon>
        <taxon>Actinomycetes</taxon>
        <taxon>Mycobacteriales</taxon>
        <taxon>Nocardiaceae</taxon>
        <taxon>Rhodococcus</taxon>
    </lineage>
</organism>
<dbReference type="InterPro" id="IPR043137">
    <property type="entry name" value="GGT_ssub_C"/>
</dbReference>
<dbReference type="PRINTS" id="PR01210">
    <property type="entry name" value="GGTRANSPTASE"/>
</dbReference>
<dbReference type="Proteomes" id="UP000019491">
    <property type="component" value="Unassembled WGS sequence"/>
</dbReference>
<dbReference type="AlphaFoldDB" id="X0QYL3"/>
<dbReference type="InterPro" id="IPR043138">
    <property type="entry name" value="GGT_lsub"/>
</dbReference>
<evidence type="ECO:0000256" key="1">
    <source>
        <dbReference type="SAM" id="MobiDB-lite"/>
    </source>
</evidence>
<accession>X0QYL3</accession>
<dbReference type="Gene3D" id="1.10.246.130">
    <property type="match status" value="1"/>
</dbReference>
<dbReference type="InterPro" id="IPR029055">
    <property type="entry name" value="Ntn_hydrolases_N"/>
</dbReference>
<evidence type="ECO:0000313" key="2">
    <source>
        <dbReference type="EMBL" id="GAF43710.1"/>
    </source>
</evidence>
<comment type="caution">
    <text evidence="2">The sequence shown here is derived from an EMBL/GenBank/DDBJ whole genome shotgun (WGS) entry which is preliminary data.</text>
</comment>
<dbReference type="SUPFAM" id="SSF56235">
    <property type="entry name" value="N-terminal nucleophile aminohydrolases (Ntn hydrolases)"/>
    <property type="match status" value="1"/>
</dbReference>
<dbReference type="OrthoDB" id="9781342at2"/>
<feature type="region of interest" description="Disordered" evidence="1">
    <location>
        <begin position="517"/>
        <end position="538"/>
    </location>
</feature>
<reference evidence="2 3" key="1">
    <citation type="submission" date="2014-02" db="EMBL/GenBank/DDBJ databases">
        <title>Whole genome shotgun sequence of Rhodococcus wratislaviensis NBRC 100605.</title>
        <authorList>
            <person name="Hosoyama A."/>
            <person name="Tsuchikane K."/>
            <person name="Yoshida I."/>
            <person name="Ohji S."/>
            <person name="Ichikawa N."/>
            <person name="Yamazoe A."/>
            <person name="Fujita N."/>
        </authorList>
    </citation>
    <scope>NUCLEOTIDE SEQUENCE [LARGE SCALE GENOMIC DNA]</scope>
    <source>
        <strain evidence="2 3">NBRC 100605</strain>
    </source>
</reference>
<dbReference type="PANTHER" id="PTHR43881">
    <property type="entry name" value="GAMMA-GLUTAMYLTRANSPEPTIDASE (AFU_ORTHOLOGUE AFUA_4G13580)"/>
    <property type="match status" value="1"/>
</dbReference>